<protein>
    <recommendedName>
        <fullName evidence="2">histidine kinase</fullName>
        <ecNumber evidence="2">2.7.13.3</ecNumber>
    </recommendedName>
</protein>
<dbReference type="InterPro" id="IPR005467">
    <property type="entry name" value="His_kinase_dom"/>
</dbReference>
<keyword evidence="4" id="KW-0812">Transmembrane</keyword>
<keyword evidence="4" id="KW-0472">Membrane</keyword>
<evidence type="ECO:0000256" key="4">
    <source>
        <dbReference type="SAM" id="Phobius"/>
    </source>
</evidence>
<organism evidence="6 7">
    <name type="scientific">Pedobacter duraquae</name>
    <dbReference type="NCBI Taxonomy" id="425511"/>
    <lineage>
        <taxon>Bacteria</taxon>
        <taxon>Pseudomonadati</taxon>
        <taxon>Bacteroidota</taxon>
        <taxon>Sphingobacteriia</taxon>
        <taxon>Sphingobacteriales</taxon>
        <taxon>Sphingobacteriaceae</taxon>
        <taxon>Pedobacter</taxon>
    </lineage>
</organism>
<dbReference type="SMART" id="SM00387">
    <property type="entry name" value="HATPase_c"/>
    <property type="match status" value="1"/>
</dbReference>
<dbReference type="GO" id="GO:0000155">
    <property type="term" value="F:phosphorelay sensor kinase activity"/>
    <property type="evidence" value="ECO:0007669"/>
    <property type="project" value="InterPro"/>
</dbReference>
<dbReference type="RefSeq" id="WP_133554021.1">
    <property type="nucleotide sequence ID" value="NZ_SNWM01000002.1"/>
</dbReference>
<keyword evidence="3" id="KW-0597">Phosphoprotein</keyword>
<evidence type="ECO:0000256" key="1">
    <source>
        <dbReference type="ARBA" id="ARBA00000085"/>
    </source>
</evidence>
<evidence type="ECO:0000256" key="3">
    <source>
        <dbReference type="ARBA" id="ARBA00022553"/>
    </source>
</evidence>
<keyword evidence="7" id="KW-1185">Reference proteome</keyword>
<dbReference type="Proteomes" id="UP000295499">
    <property type="component" value="Unassembled WGS sequence"/>
</dbReference>
<dbReference type="InterPro" id="IPR003594">
    <property type="entry name" value="HATPase_dom"/>
</dbReference>
<feature type="domain" description="Histidine kinase" evidence="5">
    <location>
        <begin position="216"/>
        <end position="430"/>
    </location>
</feature>
<feature type="transmembrane region" description="Helical" evidence="4">
    <location>
        <begin position="167"/>
        <end position="185"/>
    </location>
</feature>
<keyword evidence="6" id="KW-0418">Kinase</keyword>
<dbReference type="CDD" id="cd00075">
    <property type="entry name" value="HATPase"/>
    <property type="match status" value="1"/>
</dbReference>
<dbReference type="SUPFAM" id="SSF55874">
    <property type="entry name" value="ATPase domain of HSP90 chaperone/DNA topoisomerase II/histidine kinase"/>
    <property type="match status" value="1"/>
</dbReference>
<dbReference type="EMBL" id="SNWM01000002">
    <property type="protein sequence ID" value="TDO22560.1"/>
    <property type="molecule type" value="Genomic_DNA"/>
</dbReference>
<dbReference type="SUPFAM" id="SSF47384">
    <property type="entry name" value="Homodimeric domain of signal transducing histidine kinase"/>
    <property type="match status" value="1"/>
</dbReference>
<proteinExistence type="predicted"/>
<keyword evidence="4" id="KW-1133">Transmembrane helix</keyword>
<dbReference type="OrthoDB" id="9810447at2"/>
<comment type="catalytic activity">
    <reaction evidence="1">
        <text>ATP + protein L-histidine = ADP + protein N-phospho-L-histidine.</text>
        <dbReference type="EC" id="2.7.13.3"/>
    </reaction>
</comment>
<dbReference type="Gene3D" id="3.30.565.10">
    <property type="entry name" value="Histidine kinase-like ATPase, C-terminal domain"/>
    <property type="match status" value="1"/>
</dbReference>
<feature type="transmembrane region" description="Helical" evidence="4">
    <location>
        <begin position="106"/>
        <end position="122"/>
    </location>
</feature>
<feature type="transmembrane region" description="Helical" evidence="4">
    <location>
        <begin position="55"/>
        <end position="72"/>
    </location>
</feature>
<dbReference type="Pfam" id="PF02518">
    <property type="entry name" value="HATPase_c"/>
    <property type="match status" value="1"/>
</dbReference>
<dbReference type="InterPro" id="IPR036097">
    <property type="entry name" value="HisK_dim/P_sf"/>
</dbReference>
<dbReference type="PANTHER" id="PTHR43547">
    <property type="entry name" value="TWO-COMPONENT HISTIDINE KINASE"/>
    <property type="match status" value="1"/>
</dbReference>
<feature type="transmembrane region" description="Helical" evidence="4">
    <location>
        <begin position="28"/>
        <end position="49"/>
    </location>
</feature>
<accession>A0A4R6IKG2</accession>
<dbReference type="InterPro" id="IPR004358">
    <property type="entry name" value="Sig_transdc_His_kin-like_C"/>
</dbReference>
<evidence type="ECO:0000259" key="5">
    <source>
        <dbReference type="PROSITE" id="PS50109"/>
    </source>
</evidence>
<dbReference type="InterPro" id="IPR036890">
    <property type="entry name" value="HATPase_C_sf"/>
</dbReference>
<evidence type="ECO:0000256" key="2">
    <source>
        <dbReference type="ARBA" id="ARBA00012438"/>
    </source>
</evidence>
<feature type="transmembrane region" description="Helical" evidence="4">
    <location>
        <begin position="129"/>
        <end position="147"/>
    </location>
</feature>
<dbReference type="PRINTS" id="PR00344">
    <property type="entry name" value="BCTRLSENSOR"/>
</dbReference>
<dbReference type="Gene3D" id="1.10.287.130">
    <property type="match status" value="1"/>
</dbReference>
<name>A0A4R6IKG2_9SPHI</name>
<comment type="caution">
    <text evidence="6">The sequence shown here is derived from an EMBL/GenBank/DDBJ whole genome shotgun (WGS) entry which is preliminary data.</text>
</comment>
<evidence type="ECO:0000313" key="7">
    <source>
        <dbReference type="Proteomes" id="UP000295499"/>
    </source>
</evidence>
<dbReference type="AlphaFoldDB" id="A0A4R6IKG2"/>
<sequence>MGTLVTRIKGYWNEVIGDKTRFSMESRIFHAIIVSGIFTAVVNALVLFWIGLSGFASLMLCFTVLLVFICYLSRYRNRLDIAVALFAISANVMCAGTYYISEGSKGVNVILFALIIFILTVVTTKRQYWTWVPLNLALMIALLFTEYKYPGLLKPLYANEEARLLDMGQTMTEIIALISLITLYIKSNYIKEKRLADNRLLQLEEINETKNKLFSIVAHDLKAPLASVENYLELLNAIDLDSTEKTVIEQKLLASTKRTSEMLQNILSWSKDQMNGTNVSLNPLSLHQVLRKTIEVQQNLAREKGVQLVYNHDPEMKVIADPDMLQLIVRNLLSNAIKFTPVGGIITLSFEHKQESCEIIVEDNGVGIASENSSSLFSMKSKSTYGTNNEKGVGLGLMLTKSYVELQDGKIWFESSPAGTTFYVSIPHCA</sequence>
<dbReference type="Pfam" id="PF00512">
    <property type="entry name" value="HisKA"/>
    <property type="match status" value="1"/>
</dbReference>
<keyword evidence="6" id="KW-0808">Transferase</keyword>
<dbReference type="InterPro" id="IPR003661">
    <property type="entry name" value="HisK_dim/P_dom"/>
</dbReference>
<dbReference type="PROSITE" id="PS50109">
    <property type="entry name" value="HIS_KIN"/>
    <property type="match status" value="1"/>
</dbReference>
<gene>
    <name evidence="6" type="ORF">CLV32_1536</name>
</gene>
<reference evidence="6 7" key="1">
    <citation type="submission" date="2019-03" db="EMBL/GenBank/DDBJ databases">
        <title>Genomic Encyclopedia of Archaeal and Bacterial Type Strains, Phase II (KMG-II): from individual species to whole genera.</title>
        <authorList>
            <person name="Goeker M."/>
        </authorList>
    </citation>
    <scope>NUCLEOTIDE SEQUENCE [LARGE SCALE GENOMIC DNA]</scope>
    <source>
        <strain evidence="6 7">DSM 19034</strain>
    </source>
</reference>
<dbReference type="PANTHER" id="PTHR43547:SF2">
    <property type="entry name" value="HYBRID SIGNAL TRANSDUCTION HISTIDINE KINASE C"/>
    <property type="match status" value="1"/>
</dbReference>
<dbReference type="CDD" id="cd00082">
    <property type="entry name" value="HisKA"/>
    <property type="match status" value="1"/>
</dbReference>
<dbReference type="SMART" id="SM00388">
    <property type="entry name" value="HisKA"/>
    <property type="match status" value="1"/>
</dbReference>
<evidence type="ECO:0000313" key="6">
    <source>
        <dbReference type="EMBL" id="TDO22560.1"/>
    </source>
</evidence>
<feature type="transmembrane region" description="Helical" evidence="4">
    <location>
        <begin position="79"/>
        <end position="100"/>
    </location>
</feature>
<dbReference type="EC" id="2.7.13.3" evidence="2"/>